<organism evidence="3 4">
    <name type="scientific">Aliterella atlantica CENA595</name>
    <dbReference type="NCBI Taxonomy" id="1618023"/>
    <lineage>
        <taxon>Bacteria</taxon>
        <taxon>Bacillati</taxon>
        <taxon>Cyanobacteriota</taxon>
        <taxon>Cyanophyceae</taxon>
        <taxon>Chroococcidiopsidales</taxon>
        <taxon>Aliterellaceae</taxon>
        <taxon>Aliterella</taxon>
    </lineage>
</organism>
<dbReference type="EMBL" id="JYON01000002">
    <property type="protein sequence ID" value="KJH73089.1"/>
    <property type="molecule type" value="Genomic_DNA"/>
</dbReference>
<dbReference type="PATRIC" id="fig|1618023.3.peg.5125"/>
<dbReference type="GO" id="GO:0016301">
    <property type="term" value="F:kinase activity"/>
    <property type="evidence" value="ECO:0007669"/>
    <property type="project" value="UniProtKB-KW"/>
</dbReference>
<dbReference type="SUPFAM" id="SSF52540">
    <property type="entry name" value="P-loop containing nucleoside triphosphate hydrolases"/>
    <property type="match status" value="1"/>
</dbReference>
<name>A0A0D8ZXB4_9CYAN</name>
<keyword evidence="3" id="KW-0808">Transferase</keyword>
<evidence type="ECO:0000313" key="4">
    <source>
        <dbReference type="Proteomes" id="UP000032452"/>
    </source>
</evidence>
<dbReference type="InterPro" id="IPR022488">
    <property type="entry name" value="PPK2-related"/>
</dbReference>
<evidence type="ECO:0000313" key="3">
    <source>
        <dbReference type="EMBL" id="KJH73089.1"/>
    </source>
</evidence>
<dbReference type="Gene3D" id="3.40.50.300">
    <property type="entry name" value="P-loop containing nucleotide triphosphate hydrolases"/>
    <property type="match status" value="1"/>
</dbReference>
<dbReference type="GO" id="GO:0006797">
    <property type="term" value="P:polyphosphate metabolic process"/>
    <property type="evidence" value="ECO:0007669"/>
    <property type="project" value="InterPro"/>
</dbReference>
<reference evidence="3 4" key="1">
    <citation type="submission" date="2015-02" db="EMBL/GenBank/DDBJ databases">
        <title>Draft genome of a novel marine cyanobacterium (Chroococcales) isolated from South Atlantic Ocean.</title>
        <authorList>
            <person name="Rigonato J."/>
            <person name="Alvarenga D.O."/>
            <person name="Branco L.H."/>
            <person name="Varani A.M."/>
            <person name="Brandini F.P."/>
            <person name="Fiore M.F."/>
        </authorList>
    </citation>
    <scope>NUCLEOTIDE SEQUENCE [LARGE SCALE GENOMIC DNA]</scope>
    <source>
        <strain evidence="3 4">CENA595</strain>
    </source>
</reference>
<proteinExistence type="predicted"/>
<dbReference type="InterPro" id="IPR027417">
    <property type="entry name" value="P-loop_NTPase"/>
</dbReference>
<feature type="compositionally biased region" description="Polar residues" evidence="1">
    <location>
        <begin position="17"/>
        <end position="26"/>
    </location>
</feature>
<gene>
    <name evidence="3" type="ORF">UH38_03240</name>
</gene>
<evidence type="ECO:0000259" key="2">
    <source>
        <dbReference type="Pfam" id="PF03976"/>
    </source>
</evidence>
<dbReference type="Pfam" id="PF03976">
    <property type="entry name" value="PPK2"/>
    <property type="match status" value="1"/>
</dbReference>
<dbReference type="Proteomes" id="UP000032452">
    <property type="component" value="Unassembled WGS sequence"/>
</dbReference>
<accession>A0A0D8ZXB4</accession>
<feature type="compositionally biased region" description="Polar residues" evidence="1">
    <location>
        <begin position="1"/>
        <end position="10"/>
    </location>
</feature>
<dbReference type="STRING" id="1618023.UH38_03240"/>
<evidence type="ECO:0000256" key="1">
    <source>
        <dbReference type="SAM" id="MobiDB-lite"/>
    </source>
</evidence>
<dbReference type="PANTHER" id="PTHR34383">
    <property type="entry name" value="POLYPHOSPHATE:AMP PHOSPHOTRANSFERASE-RELATED"/>
    <property type="match status" value="1"/>
</dbReference>
<dbReference type="GO" id="GO:0016776">
    <property type="term" value="F:phosphotransferase activity, phosphate group as acceptor"/>
    <property type="evidence" value="ECO:0007669"/>
    <property type="project" value="InterPro"/>
</dbReference>
<dbReference type="InterPro" id="IPR022300">
    <property type="entry name" value="PPK2-rel_1"/>
</dbReference>
<keyword evidence="3" id="KW-0418">Kinase</keyword>
<sequence>MKYKQLQDTNLGAKLQLDNSKNSQDSDQAETAKTKAVAAVASEKVADTISPEEHILDRLPKPNYPRYRVKPKEEVALSDINPNTCEQYKKKKDVEEELQYQRDRLGLLQERLYAENKRSLLIVLQAMDTGGKDGTIKHVFSGINPQGCRVWSFKHPSVEESNHDFLWRYHQKTPQRGMITIFNRSHYEDVLIVRVKNLVEEEIWRKRYHTINNFEQMLTLSGITIVKFFLHISKDEQKRRLESRLQDPDKLWKFSINDVQERSYWDAYQQAYQDALNNCSTNYAPWYVVPANKKWYRNLVIARAIADTLEAMNPQYPEAQTNPKNIKIPD</sequence>
<protein>
    <submittedName>
        <fullName evidence="3">Polyphosphate kinase</fullName>
    </submittedName>
</protein>
<dbReference type="PANTHER" id="PTHR34383:SF3">
    <property type="entry name" value="POLYPHOSPHATE:AMP PHOSPHOTRANSFERASE"/>
    <property type="match status" value="1"/>
</dbReference>
<keyword evidence="4" id="KW-1185">Reference proteome</keyword>
<dbReference type="NCBIfam" id="TIGR03709">
    <property type="entry name" value="PPK2_rel_1"/>
    <property type="match status" value="1"/>
</dbReference>
<feature type="domain" description="Polyphosphate kinase-2-related" evidence="2">
    <location>
        <begin position="90"/>
        <end position="315"/>
    </location>
</feature>
<comment type="caution">
    <text evidence="3">The sequence shown here is derived from an EMBL/GenBank/DDBJ whole genome shotgun (WGS) entry which is preliminary data.</text>
</comment>
<feature type="region of interest" description="Disordered" evidence="1">
    <location>
        <begin position="1"/>
        <end position="35"/>
    </location>
</feature>
<dbReference type="AlphaFoldDB" id="A0A0D8ZXB4"/>